<dbReference type="PANTHER" id="PTHR43731:SF9">
    <property type="entry name" value="SLR1461 PROTEIN"/>
    <property type="match status" value="1"/>
</dbReference>
<feature type="transmembrane region" description="Helical" evidence="5">
    <location>
        <begin position="36"/>
        <end position="56"/>
    </location>
</feature>
<gene>
    <name evidence="7" type="ORF">KME07_12005</name>
</gene>
<evidence type="ECO:0000313" key="7">
    <source>
        <dbReference type="EMBL" id="MBW4466143.1"/>
    </source>
</evidence>
<dbReference type="SUPFAM" id="SSF144091">
    <property type="entry name" value="Rhomboid-like"/>
    <property type="match status" value="1"/>
</dbReference>
<dbReference type="Gene3D" id="1.20.1540.10">
    <property type="entry name" value="Rhomboid-like"/>
    <property type="match status" value="1"/>
</dbReference>
<evidence type="ECO:0000256" key="4">
    <source>
        <dbReference type="ARBA" id="ARBA00023136"/>
    </source>
</evidence>
<dbReference type="Proteomes" id="UP000707356">
    <property type="component" value="Unassembled WGS sequence"/>
</dbReference>
<evidence type="ECO:0000256" key="5">
    <source>
        <dbReference type="SAM" id="Phobius"/>
    </source>
</evidence>
<keyword evidence="7" id="KW-0378">Hydrolase</keyword>
<evidence type="ECO:0000313" key="8">
    <source>
        <dbReference type="Proteomes" id="UP000707356"/>
    </source>
</evidence>
<feature type="transmembrane region" description="Helical" evidence="5">
    <location>
        <begin position="147"/>
        <end position="167"/>
    </location>
</feature>
<proteinExistence type="predicted"/>
<keyword evidence="2 5" id="KW-0812">Transmembrane</keyword>
<dbReference type="GO" id="GO:0006508">
    <property type="term" value="P:proteolysis"/>
    <property type="evidence" value="ECO:0007669"/>
    <property type="project" value="UniProtKB-KW"/>
</dbReference>
<evidence type="ECO:0000259" key="6">
    <source>
        <dbReference type="Pfam" id="PF01694"/>
    </source>
</evidence>
<dbReference type="GO" id="GO:0016020">
    <property type="term" value="C:membrane"/>
    <property type="evidence" value="ECO:0007669"/>
    <property type="project" value="UniProtKB-SubCell"/>
</dbReference>
<reference evidence="7" key="1">
    <citation type="submission" date="2021-05" db="EMBL/GenBank/DDBJ databases">
        <authorList>
            <person name="Pietrasiak N."/>
            <person name="Ward R."/>
            <person name="Stajich J.E."/>
            <person name="Kurbessoian T."/>
        </authorList>
    </citation>
    <scope>NUCLEOTIDE SEQUENCE</scope>
    <source>
        <strain evidence="7">GSE-TBD4-15B</strain>
    </source>
</reference>
<feature type="transmembrane region" description="Helical" evidence="5">
    <location>
        <begin position="7"/>
        <end position="30"/>
    </location>
</feature>
<organism evidence="7 8">
    <name type="scientific">Pegethrix bostrychoides GSE-TBD4-15B</name>
    <dbReference type="NCBI Taxonomy" id="2839662"/>
    <lineage>
        <taxon>Bacteria</taxon>
        <taxon>Bacillati</taxon>
        <taxon>Cyanobacteriota</taxon>
        <taxon>Cyanophyceae</taxon>
        <taxon>Oculatellales</taxon>
        <taxon>Oculatellaceae</taxon>
        <taxon>Pegethrix</taxon>
    </lineage>
</organism>
<dbReference type="AlphaFoldDB" id="A0A951PBR5"/>
<reference evidence="7" key="2">
    <citation type="journal article" date="2022" name="Microbiol. Resour. Announc.">
        <title>Metagenome Sequencing to Explore Phylogenomics of Terrestrial Cyanobacteria.</title>
        <authorList>
            <person name="Ward R.D."/>
            <person name="Stajich J.E."/>
            <person name="Johansen J.R."/>
            <person name="Huntemann M."/>
            <person name="Clum A."/>
            <person name="Foster B."/>
            <person name="Foster B."/>
            <person name="Roux S."/>
            <person name="Palaniappan K."/>
            <person name="Varghese N."/>
            <person name="Mukherjee S."/>
            <person name="Reddy T.B.K."/>
            <person name="Daum C."/>
            <person name="Copeland A."/>
            <person name="Chen I.A."/>
            <person name="Ivanova N.N."/>
            <person name="Kyrpides N.C."/>
            <person name="Shapiro N."/>
            <person name="Eloe-Fadrosh E.A."/>
            <person name="Pietrasiak N."/>
        </authorList>
    </citation>
    <scope>NUCLEOTIDE SEQUENCE</scope>
    <source>
        <strain evidence="7">GSE-TBD4-15B</strain>
    </source>
</reference>
<keyword evidence="7" id="KW-0645">Protease</keyword>
<dbReference type="InterPro" id="IPR035952">
    <property type="entry name" value="Rhomboid-like_sf"/>
</dbReference>
<feature type="transmembrane region" description="Helical" evidence="5">
    <location>
        <begin position="63"/>
        <end position="79"/>
    </location>
</feature>
<sequence>MGEDWQVRFAVLHDILVLTWGLNAFNWLVLNQAMNWLGIRPRTLVGLFGIFFAPLLHRDLQHLFGNSISFMALGWLLLLHGQANFWLVSVVVVLTSGLGVWLFGRGEYQLAPDQPAAIEIVHIGASGVIFGYLGFLLFGSLFDRNPLALLLSLTVGVFYWNLLPGILPKQFGISWEAHLFGFLGGILAAWFLPILEAGARH</sequence>
<feature type="domain" description="Peptidase S54 rhomboid" evidence="6">
    <location>
        <begin position="48"/>
        <end position="192"/>
    </location>
</feature>
<comment type="subcellular location">
    <subcellularLocation>
        <location evidence="1">Membrane</location>
        <topology evidence="1">Multi-pass membrane protein</topology>
    </subcellularLocation>
</comment>
<comment type="caution">
    <text evidence="7">The sequence shown here is derived from an EMBL/GenBank/DDBJ whole genome shotgun (WGS) entry which is preliminary data.</text>
</comment>
<dbReference type="GO" id="GO:0004252">
    <property type="term" value="F:serine-type endopeptidase activity"/>
    <property type="evidence" value="ECO:0007669"/>
    <property type="project" value="InterPro"/>
</dbReference>
<protein>
    <submittedName>
        <fullName evidence="7">Rhomboid family intramembrane serine protease</fullName>
    </submittedName>
</protein>
<dbReference type="PANTHER" id="PTHR43731">
    <property type="entry name" value="RHOMBOID PROTEASE"/>
    <property type="match status" value="1"/>
</dbReference>
<feature type="transmembrane region" description="Helical" evidence="5">
    <location>
        <begin position="85"/>
        <end position="104"/>
    </location>
</feature>
<accession>A0A951PBR5</accession>
<dbReference type="InterPro" id="IPR022764">
    <property type="entry name" value="Peptidase_S54_rhomboid_dom"/>
</dbReference>
<feature type="transmembrane region" description="Helical" evidence="5">
    <location>
        <begin position="116"/>
        <end position="141"/>
    </location>
</feature>
<feature type="transmembrane region" description="Helical" evidence="5">
    <location>
        <begin position="179"/>
        <end position="199"/>
    </location>
</feature>
<keyword evidence="4 5" id="KW-0472">Membrane</keyword>
<dbReference type="Pfam" id="PF01694">
    <property type="entry name" value="Rhomboid"/>
    <property type="match status" value="1"/>
</dbReference>
<dbReference type="EMBL" id="JAHHHV010000066">
    <property type="protein sequence ID" value="MBW4466143.1"/>
    <property type="molecule type" value="Genomic_DNA"/>
</dbReference>
<evidence type="ECO:0000256" key="1">
    <source>
        <dbReference type="ARBA" id="ARBA00004141"/>
    </source>
</evidence>
<evidence type="ECO:0000256" key="3">
    <source>
        <dbReference type="ARBA" id="ARBA00022989"/>
    </source>
</evidence>
<dbReference type="InterPro" id="IPR050925">
    <property type="entry name" value="Rhomboid_protease_S54"/>
</dbReference>
<keyword evidence="3 5" id="KW-1133">Transmembrane helix</keyword>
<evidence type="ECO:0000256" key="2">
    <source>
        <dbReference type="ARBA" id="ARBA00022692"/>
    </source>
</evidence>
<name>A0A951PBR5_9CYAN</name>